<keyword evidence="5 7" id="KW-1133">Transmembrane helix</keyword>
<sequence length="277" mass="31467">MRKQNMIGRTIATILMLIAGIAFVMPFLWMISASFKPEIDVFKYPIEWIPKHWNMVANYHEVWFGEHPFYIYYWNTIKVSVFTTLISLLFSSMAAFGFSNLEFKGRNALFVVVLMTFMIPSYSIIVPQFMIFKWLHLFDSHLGLILIGSFSALGTFMLRQFFLGLHKDYLDAAKMDGAGNARIFIRIAVPLVRPALATYAILRFIWTWNDYANPLIFLRSDNLATIQIGIQKFASESGAYYSLIMAGTVSAILPLIVIFVLGQKQVIEGIALGGVKG</sequence>
<accession>A0ABU6GNA3</accession>
<evidence type="ECO:0000256" key="2">
    <source>
        <dbReference type="ARBA" id="ARBA00022448"/>
    </source>
</evidence>
<evidence type="ECO:0000256" key="6">
    <source>
        <dbReference type="ARBA" id="ARBA00023136"/>
    </source>
</evidence>
<keyword evidence="3" id="KW-1003">Cell membrane</keyword>
<evidence type="ECO:0000313" key="9">
    <source>
        <dbReference type="EMBL" id="MEC0241200.1"/>
    </source>
</evidence>
<dbReference type="CDD" id="cd06261">
    <property type="entry name" value="TM_PBP2"/>
    <property type="match status" value="1"/>
</dbReference>
<comment type="caution">
    <text evidence="9">The sequence shown here is derived from an EMBL/GenBank/DDBJ whole genome shotgun (WGS) entry which is preliminary data.</text>
</comment>
<dbReference type="InterPro" id="IPR035906">
    <property type="entry name" value="MetI-like_sf"/>
</dbReference>
<keyword evidence="2 7" id="KW-0813">Transport</keyword>
<evidence type="ECO:0000313" key="10">
    <source>
        <dbReference type="Proteomes" id="UP001344632"/>
    </source>
</evidence>
<gene>
    <name evidence="9" type="ORF">P4H66_15210</name>
</gene>
<reference evidence="9 10" key="1">
    <citation type="submission" date="2023-03" db="EMBL/GenBank/DDBJ databases">
        <title>Bacillus Genome Sequencing.</title>
        <authorList>
            <person name="Dunlap C."/>
        </authorList>
    </citation>
    <scope>NUCLEOTIDE SEQUENCE [LARGE SCALE GENOMIC DNA]</scope>
    <source>
        <strain evidence="9 10">BD-525</strain>
    </source>
</reference>
<feature type="domain" description="ABC transmembrane type-1" evidence="8">
    <location>
        <begin position="73"/>
        <end position="262"/>
    </location>
</feature>
<evidence type="ECO:0000256" key="3">
    <source>
        <dbReference type="ARBA" id="ARBA00022475"/>
    </source>
</evidence>
<dbReference type="PANTHER" id="PTHR43744">
    <property type="entry name" value="ABC TRANSPORTER PERMEASE PROTEIN MG189-RELATED-RELATED"/>
    <property type="match status" value="1"/>
</dbReference>
<dbReference type="Proteomes" id="UP001344632">
    <property type="component" value="Unassembled WGS sequence"/>
</dbReference>
<feature type="transmembrane region" description="Helical" evidence="7">
    <location>
        <begin position="108"/>
        <end position="130"/>
    </location>
</feature>
<evidence type="ECO:0000256" key="4">
    <source>
        <dbReference type="ARBA" id="ARBA00022692"/>
    </source>
</evidence>
<keyword evidence="4 7" id="KW-0812">Transmembrane</keyword>
<dbReference type="EMBL" id="JARLKZ010000008">
    <property type="protein sequence ID" value="MEC0241200.1"/>
    <property type="molecule type" value="Genomic_DNA"/>
</dbReference>
<feature type="transmembrane region" description="Helical" evidence="7">
    <location>
        <begin position="142"/>
        <end position="162"/>
    </location>
</feature>
<feature type="transmembrane region" description="Helical" evidence="7">
    <location>
        <begin position="239"/>
        <end position="261"/>
    </location>
</feature>
<comment type="subcellular location">
    <subcellularLocation>
        <location evidence="1 7">Cell membrane</location>
        <topology evidence="1 7">Multi-pass membrane protein</topology>
    </subcellularLocation>
</comment>
<organism evidence="9 10">
    <name type="scientific">Paenibacillus dokdonensis</name>
    <dbReference type="NCBI Taxonomy" id="2567944"/>
    <lineage>
        <taxon>Bacteria</taxon>
        <taxon>Bacillati</taxon>
        <taxon>Bacillota</taxon>
        <taxon>Bacilli</taxon>
        <taxon>Bacillales</taxon>
        <taxon>Paenibacillaceae</taxon>
        <taxon>Paenibacillus</taxon>
    </lineage>
</organism>
<evidence type="ECO:0000256" key="1">
    <source>
        <dbReference type="ARBA" id="ARBA00004651"/>
    </source>
</evidence>
<feature type="transmembrane region" description="Helical" evidence="7">
    <location>
        <begin position="12"/>
        <end position="31"/>
    </location>
</feature>
<name>A0ABU6GNA3_9BACL</name>
<dbReference type="SUPFAM" id="SSF161098">
    <property type="entry name" value="MetI-like"/>
    <property type="match status" value="1"/>
</dbReference>
<evidence type="ECO:0000256" key="5">
    <source>
        <dbReference type="ARBA" id="ARBA00022989"/>
    </source>
</evidence>
<feature type="transmembrane region" description="Helical" evidence="7">
    <location>
        <begin position="183"/>
        <end position="206"/>
    </location>
</feature>
<protein>
    <submittedName>
        <fullName evidence="9">Carbohydrate ABC transporter permease</fullName>
    </submittedName>
</protein>
<feature type="transmembrane region" description="Helical" evidence="7">
    <location>
        <begin position="71"/>
        <end position="96"/>
    </location>
</feature>
<evidence type="ECO:0000256" key="7">
    <source>
        <dbReference type="RuleBase" id="RU363032"/>
    </source>
</evidence>
<dbReference type="Gene3D" id="1.10.3720.10">
    <property type="entry name" value="MetI-like"/>
    <property type="match status" value="1"/>
</dbReference>
<keyword evidence="10" id="KW-1185">Reference proteome</keyword>
<dbReference type="PANTHER" id="PTHR43744:SF12">
    <property type="entry name" value="ABC TRANSPORTER PERMEASE PROTEIN MG189-RELATED"/>
    <property type="match status" value="1"/>
</dbReference>
<proteinExistence type="inferred from homology"/>
<evidence type="ECO:0000259" key="8">
    <source>
        <dbReference type="PROSITE" id="PS50928"/>
    </source>
</evidence>
<dbReference type="Pfam" id="PF00528">
    <property type="entry name" value="BPD_transp_1"/>
    <property type="match status" value="1"/>
</dbReference>
<keyword evidence="6 7" id="KW-0472">Membrane</keyword>
<dbReference type="InterPro" id="IPR000515">
    <property type="entry name" value="MetI-like"/>
</dbReference>
<dbReference type="PROSITE" id="PS50928">
    <property type="entry name" value="ABC_TM1"/>
    <property type="match status" value="1"/>
</dbReference>
<dbReference type="RefSeq" id="WP_326088912.1">
    <property type="nucleotide sequence ID" value="NZ_JARLKZ010000008.1"/>
</dbReference>
<comment type="similarity">
    <text evidence="7">Belongs to the binding-protein-dependent transport system permease family.</text>
</comment>